<feature type="region of interest" description="Disordered" evidence="2">
    <location>
        <begin position="83"/>
        <end position="122"/>
    </location>
</feature>
<dbReference type="PANTHER" id="PTHR12832">
    <property type="entry name" value="TESTIS-SPECIFIC PROTEIN PBS13 T-COMPLEX 11"/>
    <property type="match status" value="1"/>
</dbReference>
<sequence>MSAIDALLDNLQEKYKQQPDSRLLQETIHHLNQARDSLTSDNLHAFLEVLRSDLEKLEADGVWERTSEKEHLLQDLVYELAKIPPSQKSGRPRTPSGSTETSGSGDSPGPLNSKPIVAPPPSAPTFPDTAIYTTLLPAELVETLNQTWLLHQLATDPEAILPPGKSLLSVAIDPQAHASEDPTAALRSQVEDMVHKVFWDEALESLSNPAPAVEMPRLKKLYDDLHVAIADLLPPGHPVLITLSSPLSPTSAPLRSAIGHLRETLAALKERCAPSRDVIIDTLLARLNDPIPSNLPQLIVETVRDTLKFAEQMKKDLSQFVLGTMGEKQLHKWIVANTTVRERELIHSLWGEDKIRALWKEWMAKLNSSTITTSRTPSYHQKWRVRLMQALGTPVGVSCKLPTQTGEIQPSGEIRSVDDSSAPSQSAPPNSLPPPLFFVTPSLLMIQNYLQGLVIAASLRSLVRLPASTESTDPSSSFTRRVWILLKAEIENQPGTSDTKLIHLADEIVQARRSVGGTVEEEEEKRLRAAVDRTLRDSDPVFMLLTKRLVNAMAERLLEPPEPKVAPSAAGIHMQTGRGDAHRKNGTAGNMWLNPVQMGNGIHDAREKRVEKPLIVKGFEEAALVDGVTEVMGKLRVLVEWTDDVWGEVIKDEKEQ</sequence>
<feature type="compositionally biased region" description="Low complexity" evidence="2">
    <location>
        <begin position="92"/>
        <end position="110"/>
    </location>
</feature>
<dbReference type="InterPro" id="IPR008862">
    <property type="entry name" value="Tcp11"/>
</dbReference>
<proteinExistence type="inferred from homology"/>
<name>A0AAW0FH23_9APHY</name>
<accession>A0AAW0FH23</accession>
<evidence type="ECO:0000313" key="3">
    <source>
        <dbReference type="EMBL" id="KAK7675970.1"/>
    </source>
</evidence>
<organism evidence="3 4">
    <name type="scientific">Cerrena zonata</name>
    <dbReference type="NCBI Taxonomy" id="2478898"/>
    <lineage>
        <taxon>Eukaryota</taxon>
        <taxon>Fungi</taxon>
        <taxon>Dikarya</taxon>
        <taxon>Basidiomycota</taxon>
        <taxon>Agaricomycotina</taxon>
        <taxon>Agaricomycetes</taxon>
        <taxon>Polyporales</taxon>
        <taxon>Cerrenaceae</taxon>
        <taxon>Cerrena</taxon>
    </lineage>
</organism>
<feature type="compositionally biased region" description="Low complexity" evidence="2">
    <location>
        <begin position="419"/>
        <end position="429"/>
    </location>
</feature>
<dbReference type="PANTHER" id="PTHR12832:SF11">
    <property type="entry name" value="LD23868P"/>
    <property type="match status" value="1"/>
</dbReference>
<feature type="region of interest" description="Disordered" evidence="2">
    <location>
        <begin position="401"/>
        <end position="431"/>
    </location>
</feature>
<comment type="similarity">
    <text evidence="1">Belongs to the TCP11 family.</text>
</comment>
<keyword evidence="4" id="KW-1185">Reference proteome</keyword>
<evidence type="ECO:0000256" key="1">
    <source>
        <dbReference type="ARBA" id="ARBA00010954"/>
    </source>
</evidence>
<dbReference type="Pfam" id="PF05794">
    <property type="entry name" value="Tcp11"/>
    <property type="match status" value="1"/>
</dbReference>
<dbReference type="Proteomes" id="UP001385951">
    <property type="component" value="Unassembled WGS sequence"/>
</dbReference>
<dbReference type="EMBL" id="JASBNA010000147">
    <property type="protein sequence ID" value="KAK7675970.1"/>
    <property type="molecule type" value="Genomic_DNA"/>
</dbReference>
<reference evidence="3 4" key="1">
    <citation type="submission" date="2022-09" db="EMBL/GenBank/DDBJ databases">
        <authorList>
            <person name="Palmer J.M."/>
        </authorList>
    </citation>
    <scope>NUCLEOTIDE SEQUENCE [LARGE SCALE GENOMIC DNA]</scope>
    <source>
        <strain evidence="3 4">DSM 7382</strain>
    </source>
</reference>
<dbReference type="AlphaFoldDB" id="A0AAW0FH23"/>
<protein>
    <submittedName>
        <fullName evidence="3">Uncharacterized protein</fullName>
    </submittedName>
</protein>
<evidence type="ECO:0000256" key="2">
    <source>
        <dbReference type="SAM" id="MobiDB-lite"/>
    </source>
</evidence>
<comment type="caution">
    <text evidence="3">The sequence shown here is derived from an EMBL/GenBank/DDBJ whole genome shotgun (WGS) entry which is preliminary data.</text>
</comment>
<evidence type="ECO:0000313" key="4">
    <source>
        <dbReference type="Proteomes" id="UP001385951"/>
    </source>
</evidence>
<gene>
    <name evidence="3" type="ORF">QCA50_021083</name>
</gene>
<dbReference type="GO" id="GO:0007165">
    <property type="term" value="P:signal transduction"/>
    <property type="evidence" value="ECO:0007669"/>
    <property type="project" value="TreeGrafter"/>
</dbReference>